<accession>A0ABW4JYV9</accession>
<protein>
    <recommendedName>
        <fullName evidence="6">TVP38/TMEM64 family membrane protein</fullName>
    </recommendedName>
</protein>
<comment type="similarity">
    <text evidence="6">Belongs to the TVP38/TMEM64 family.</text>
</comment>
<keyword evidence="9" id="KW-1185">Reference proteome</keyword>
<feature type="transmembrane region" description="Helical" evidence="6">
    <location>
        <begin position="20"/>
        <end position="38"/>
    </location>
</feature>
<evidence type="ECO:0000256" key="4">
    <source>
        <dbReference type="ARBA" id="ARBA00022989"/>
    </source>
</evidence>
<dbReference type="EMBL" id="JBHUFA010000001">
    <property type="protein sequence ID" value="MFD1695450.1"/>
    <property type="molecule type" value="Genomic_DNA"/>
</dbReference>
<dbReference type="InterPro" id="IPR015414">
    <property type="entry name" value="TMEM64"/>
</dbReference>
<proteinExistence type="inferred from homology"/>
<feature type="transmembrane region" description="Helical" evidence="6">
    <location>
        <begin position="227"/>
        <end position="250"/>
    </location>
</feature>
<dbReference type="Pfam" id="PF09335">
    <property type="entry name" value="VTT_dom"/>
    <property type="match status" value="1"/>
</dbReference>
<evidence type="ECO:0000256" key="6">
    <source>
        <dbReference type="RuleBase" id="RU366058"/>
    </source>
</evidence>
<evidence type="ECO:0000259" key="7">
    <source>
        <dbReference type="Pfam" id="PF09335"/>
    </source>
</evidence>
<name>A0ABW4JYV9_9HYPH</name>
<dbReference type="PANTHER" id="PTHR12677:SF59">
    <property type="entry name" value="GOLGI APPARATUS MEMBRANE PROTEIN TVP38-RELATED"/>
    <property type="match status" value="1"/>
</dbReference>
<comment type="subcellular location">
    <subcellularLocation>
        <location evidence="1 6">Cell membrane</location>
        <topology evidence="1 6">Multi-pass membrane protein</topology>
    </subcellularLocation>
</comment>
<sequence length="266" mass="27841">MQEPDTGIDPQTSPVRTRRAWRLPLVVLLVLGAAWASGLGDHLSLSTVIRHHEALSGFVAGHLMAGLLLYALIYVVSVALSFPGASLLTLAGGFLFGWAVAGIITVLSATAGATLVFLIARSSFGAIFRRRAGGLMDRMRKGFAEDAFSYLLFLRLTPLFPFWLVNVAPALLHVSLRIYVLATLIGIIPGTVAFAILGAGLGGLIAAQEAASPGCAAAGSCNIDVSALVTPGLLAALFALGALALVPVAVKKWRARSSRQTLRTRS</sequence>
<comment type="caution">
    <text evidence="8">The sequence shown here is derived from an EMBL/GenBank/DDBJ whole genome shotgun (WGS) entry which is preliminary data.</text>
</comment>
<evidence type="ECO:0000256" key="1">
    <source>
        <dbReference type="ARBA" id="ARBA00004651"/>
    </source>
</evidence>
<evidence type="ECO:0000313" key="8">
    <source>
        <dbReference type="EMBL" id="MFD1695450.1"/>
    </source>
</evidence>
<feature type="transmembrane region" description="Helical" evidence="6">
    <location>
        <begin position="178"/>
        <end position="207"/>
    </location>
</feature>
<dbReference type="RefSeq" id="WP_149890815.1">
    <property type="nucleotide sequence ID" value="NZ_JBHUFA010000001.1"/>
</dbReference>
<organism evidence="8 9">
    <name type="scientific">Roseibium aestuarii</name>
    <dbReference type="NCBI Taxonomy" id="2600299"/>
    <lineage>
        <taxon>Bacteria</taxon>
        <taxon>Pseudomonadati</taxon>
        <taxon>Pseudomonadota</taxon>
        <taxon>Alphaproteobacteria</taxon>
        <taxon>Hyphomicrobiales</taxon>
        <taxon>Stappiaceae</taxon>
        <taxon>Roseibium</taxon>
    </lineage>
</organism>
<evidence type="ECO:0000256" key="2">
    <source>
        <dbReference type="ARBA" id="ARBA00022475"/>
    </source>
</evidence>
<feature type="transmembrane region" description="Helical" evidence="6">
    <location>
        <begin position="58"/>
        <end position="82"/>
    </location>
</feature>
<evidence type="ECO:0000256" key="5">
    <source>
        <dbReference type="ARBA" id="ARBA00023136"/>
    </source>
</evidence>
<keyword evidence="5 6" id="KW-0472">Membrane</keyword>
<gene>
    <name evidence="8" type="ORF">ACFSC7_07970</name>
</gene>
<feature type="domain" description="VTT" evidence="7">
    <location>
        <begin position="85"/>
        <end position="199"/>
    </location>
</feature>
<evidence type="ECO:0000256" key="3">
    <source>
        <dbReference type="ARBA" id="ARBA00022692"/>
    </source>
</evidence>
<keyword evidence="4 6" id="KW-1133">Transmembrane helix</keyword>
<keyword evidence="2 6" id="KW-1003">Cell membrane</keyword>
<keyword evidence="3 6" id="KW-0812">Transmembrane</keyword>
<dbReference type="InterPro" id="IPR032816">
    <property type="entry name" value="VTT_dom"/>
</dbReference>
<dbReference type="Proteomes" id="UP001597327">
    <property type="component" value="Unassembled WGS sequence"/>
</dbReference>
<reference evidence="9" key="1">
    <citation type="journal article" date="2019" name="Int. J. Syst. Evol. Microbiol.">
        <title>The Global Catalogue of Microorganisms (GCM) 10K type strain sequencing project: providing services to taxonomists for standard genome sequencing and annotation.</title>
        <authorList>
            <consortium name="The Broad Institute Genomics Platform"/>
            <consortium name="The Broad Institute Genome Sequencing Center for Infectious Disease"/>
            <person name="Wu L."/>
            <person name="Ma J."/>
        </authorList>
    </citation>
    <scope>NUCLEOTIDE SEQUENCE [LARGE SCALE GENOMIC DNA]</scope>
    <source>
        <strain evidence="9">JCM 3369</strain>
    </source>
</reference>
<feature type="transmembrane region" description="Helical" evidence="6">
    <location>
        <begin position="94"/>
        <end position="120"/>
    </location>
</feature>
<evidence type="ECO:0000313" key="9">
    <source>
        <dbReference type="Proteomes" id="UP001597327"/>
    </source>
</evidence>
<dbReference type="PANTHER" id="PTHR12677">
    <property type="entry name" value="GOLGI APPARATUS MEMBRANE PROTEIN TVP38-RELATED"/>
    <property type="match status" value="1"/>
</dbReference>